<dbReference type="InterPro" id="IPR051293">
    <property type="entry name" value="MTUS1/CCDC69"/>
</dbReference>
<evidence type="ECO:0008006" key="6">
    <source>
        <dbReference type="Google" id="ProtNLM"/>
    </source>
</evidence>
<proteinExistence type="predicted"/>
<accession>A0A2J7R8S2</accession>
<dbReference type="PANTHER" id="PTHR24200:SF11">
    <property type="entry name" value="TOUCAN, ISOFORM A"/>
    <property type="match status" value="1"/>
</dbReference>
<sequence>MGAHGSKERGGAASGVTTPTRTRFASLKRGSSKKRDVGRSSSPLSDGSASHAMTRTSRPPLPKNGVSATTVVNMKTPTTRKQASRRITASSGQKPAPLRDHNRQQQADGAGCKPGVEAPLSSKPGEAAIPSSQRPTPPEILLPHLRHSSAGFEALCVLVHYLVYTLDAFSTPQLRKDLESMKTEWLKTKLKLEEAQVSYRRMEDTFKQETALCRQKIEEAEATNRRELAARDTKHSQESAELVARHEAELFDFEKRLQEQLLEMKGRYEKELSCAQQRHAEELERVAADGRGCLEQVHHEHAAALARLQTDTFQREAELRHRLANVEEEYSGLKDQSRKIMDSMQKDKDTKLQVTAGRCKKLQDEVESLQTVLDLRHEELQELRKQNALLTREAQEELPAALQRVAALEAKVEDLKVQLQMKTNLERQLSEHNRLLMESFHQESKQSKRLSLHNEELQWKLKQNLEVVNALAALSGASMTGPLQAASTNGRRSSHGSAQSLADSDITATGNQMFVSRTSPRPLSAGRSYNSSSSDLSVGPAMASHSALGEDLEISPPASPKVKGVVEKSDSVSWVVEIDETPEALLSRLVRRAGSFRGSVPPMSSVPSCAHARTLPPPKRQRYKASPLSLSSSATAITRSGISSHSRNIPLTASRRSRSRSVSTDSVEDVGLDYGSWNPETSTPLQNSYTDVGSLQCENDMAVLTNNNKSCLNRCGNPTCVDDNCEDFTQNASSIIHNFSGVSNGTKKRGTSEYSNDEDSPSKSSGSSGSSDGSQKDHSRTCCQNRRQVTDPSGASDSLDLGDPEVLPLPPLPGSTSGDLSLLAAQPLPPPKDSAGEAMISEETSEDENENVDEMNSTSDEHSCSEEEETTSSSGSSSDLRAVPSRGLTEIEDGEIESACQNLEQEEEEGVGRVTEVTPGQQNKLSVGGGLQQYHLLLMSESATSTAMDLSWSEDMPSESDG</sequence>
<keyword evidence="5" id="KW-1185">Reference proteome</keyword>
<evidence type="ECO:0000256" key="3">
    <source>
        <dbReference type="SAM" id="MobiDB-lite"/>
    </source>
</evidence>
<feature type="compositionally biased region" description="Low complexity" evidence="3">
    <location>
        <begin position="814"/>
        <end position="826"/>
    </location>
</feature>
<feature type="compositionally biased region" description="Low complexity" evidence="3">
    <location>
        <begin position="625"/>
        <end position="634"/>
    </location>
</feature>
<feature type="coiled-coil region" evidence="2">
    <location>
        <begin position="243"/>
        <end position="278"/>
    </location>
</feature>
<feature type="compositionally biased region" description="Basic and acidic residues" evidence="3">
    <location>
        <begin position="1"/>
        <end position="10"/>
    </location>
</feature>
<feature type="coiled-coil region" evidence="2">
    <location>
        <begin position="366"/>
        <end position="425"/>
    </location>
</feature>
<evidence type="ECO:0000313" key="4">
    <source>
        <dbReference type="EMBL" id="PNF37224.1"/>
    </source>
</evidence>
<protein>
    <recommendedName>
        <fullName evidence="6">Microtubule-associated tumor suppressor 1</fullName>
    </recommendedName>
</protein>
<feature type="compositionally biased region" description="Polar residues" evidence="3">
    <location>
        <begin position="485"/>
        <end position="536"/>
    </location>
</feature>
<evidence type="ECO:0000256" key="1">
    <source>
        <dbReference type="ARBA" id="ARBA00023054"/>
    </source>
</evidence>
<comment type="caution">
    <text evidence="4">The sequence shown here is derived from an EMBL/GenBank/DDBJ whole genome shotgun (WGS) entry which is preliminary data.</text>
</comment>
<feature type="region of interest" description="Disordered" evidence="3">
    <location>
        <begin position="600"/>
        <end position="667"/>
    </location>
</feature>
<reference evidence="4 5" key="1">
    <citation type="submission" date="2017-12" db="EMBL/GenBank/DDBJ databases">
        <title>Hemimetabolous genomes reveal molecular basis of termite eusociality.</title>
        <authorList>
            <person name="Harrison M.C."/>
            <person name="Jongepier E."/>
            <person name="Robertson H.M."/>
            <person name="Arning N."/>
            <person name="Bitard-Feildel T."/>
            <person name="Chao H."/>
            <person name="Childers C.P."/>
            <person name="Dinh H."/>
            <person name="Doddapaneni H."/>
            <person name="Dugan S."/>
            <person name="Gowin J."/>
            <person name="Greiner C."/>
            <person name="Han Y."/>
            <person name="Hu H."/>
            <person name="Hughes D.S.T."/>
            <person name="Huylmans A.-K."/>
            <person name="Kemena C."/>
            <person name="Kremer L.P.M."/>
            <person name="Lee S.L."/>
            <person name="Lopez-Ezquerra A."/>
            <person name="Mallet L."/>
            <person name="Monroy-Kuhn J.M."/>
            <person name="Moser A."/>
            <person name="Murali S.C."/>
            <person name="Muzny D.M."/>
            <person name="Otani S."/>
            <person name="Piulachs M.-D."/>
            <person name="Poelchau M."/>
            <person name="Qu J."/>
            <person name="Schaub F."/>
            <person name="Wada-Katsumata A."/>
            <person name="Worley K.C."/>
            <person name="Xie Q."/>
            <person name="Ylla G."/>
            <person name="Poulsen M."/>
            <person name="Gibbs R.A."/>
            <person name="Schal C."/>
            <person name="Richards S."/>
            <person name="Belles X."/>
            <person name="Korb J."/>
            <person name="Bornberg-Bauer E."/>
        </authorList>
    </citation>
    <scope>NUCLEOTIDE SEQUENCE [LARGE SCALE GENOMIC DNA]</scope>
    <source>
        <tissue evidence="4">Whole body</tissue>
    </source>
</reference>
<dbReference type="GO" id="GO:0005737">
    <property type="term" value="C:cytoplasm"/>
    <property type="evidence" value="ECO:0007669"/>
    <property type="project" value="TreeGrafter"/>
</dbReference>
<feature type="region of interest" description="Disordered" evidence="3">
    <location>
        <begin position="738"/>
        <end position="926"/>
    </location>
</feature>
<keyword evidence="1 2" id="KW-0175">Coiled coil</keyword>
<feature type="compositionally biased region" description="Polar residues" evidence="3">
    <location>
        <begin position="635"/>
        <end position="651"/>
    </location>
</feature>
<feature type="compositionally biased region" description="Acidic residues" evidence="3">
    <location>
        <begin position="843"/>
        <end position="853"/>
    </location>
</feature>
<dbReference type="Proteomes" id="UP000235965">
    <property type="component" value="Unassembled WGS sequence"/>
</dbReference>
<feature type="region of interest" description="Disordered" evidence="3">
    <location>
        <begin position="481"/>
        <end position="544"/>
    </location>
</feature>
<feature type="compositionally biased region" description="Low complexity" evidence="3">
    <location>
        <begin position="762"/>
        <end position="773"/>
    </location>
</feature>
<gene>
    <name evidence="4" type="ORF">B7P43_G00499</name>
</gene>
<feature type="region of interest" description="Disordered" evidence="3">
    <location>
        <begin position="1"/>
        <end position="135"/>
    </location>
</feature>
<evidence type="ECO:0000313" key="5">
    <source>
        <dbReference type="Proteomes" id="UP000235965"/>
    </source>
</evidence>
<name>A0A2J7R8S2_9NEOP</name>
<feature type="compositionally biased region" description="Polar residues" evidence="3">
    <location>
        <begin position="781"/>
        <end position="796"/>
    </location>
</feature>
<feature type="compositionally biased region" description="Polar residues" evidence="3">
    <location>
        <begin position="66"/>
        <end position="93"/>
    </location>
</feature>
<organism evidence="4 5">
    <name type="scientific">Cryptotermes secundus</name>
    <dbReference type="NCBI Taxonomy" id="105785"/>
    <lineage>
        <taxon>Eukaryota</taxon>
        <taxon>Metazoa</taxon>
        <taxon>Ecdysozoa</taxon>
        <taxon>Arthropoda</taxon>
        <taxon>Hexapoda</taxon>
        <taxon>Insecta</taxon>
        <taxon>Pterygota</taxon>
        <taxon>Neoptera</taxon>
        <taxon>Polyneoptera</taxon>
        <taxon>Dictyoptera</taxon>
        <taxon>Blattodea</taxon>
        <taxon>Blattoidea</taxon>
        <taxon>Termitoidae</taxon>
        <taxon>Kalotermitidae</taxon>
        <taxon>Cryptotermitinae</taxon>
        <taxon>Cryptotermes</taxon>
    </lineage>
</organism>
<dbReference type="OrthoDB" id="10038993at2759"/>
<dbReference type="GO" id="GO:0005634">
    <property type="term" value="C:nucleus"/>
    <property type="evidence" value="ECO:0007669"/>
    <property type="project" value="TreeGrafter"/>
</dbReference>
<dbReference type="PANTHER" id="PTHR24200">
    <property type="entry name" value="TOUCAN, ISOFORM A"/>
    <property type="match status" value="1"/>
</dbReference>
<dbReference type="EMBL" id="NEVH01006721">
    <property type="protein sequence ID" value="PNF37224.1"/>
    <property type="molecule type" value="Genomic_DNA"/>
</dbReference>
<dbReference type="AlphaFoldDB" id="A0A2J7R8S2"/>
<evidence type="ECO:0000256" key="2">
    <source>
        <dbReference type="SAM" id="Coils"/>
    </source>
</evidence>
<feature type="compositionally biased region" description="Polar residues" evidence="3">
    <location>
        <begin position="39"/>
        <end position="57"/>
    </location>
</feature>
<dbReference type="GO" id="GO:0008017">
    <property type="term" value="F:microtubule binding"/>
    <property type="evidence" value="ECO:0007669"/>
    <property type="project" value="TreeGrafter"/>
</dbReference>